<name>A0AA91PWZ4_CLALS</name>
<dbReference type="Proteomes" id="UP000195602">
    <property type="component" value="Unassembled WGS sequence"/>
</dbReference>
<evidence type="ECO:0008006" key="3">
    <source>
        <dbReference type="Google" id="ProtNLM"/>
    </source>
</evidence>
<accession>A0AA91PWZ4</accession>
<comment type="caution">
    <text evidence="1">The sequence shown here is derived from an EMBL/GenBank/DDBJ whole genome shotgun (WGS) entry which is preliminary data.</text>
</comment>
<evidence type="ECO:0000313" key="2">
    <source>
        <dbReference type="Proteomes" id="UP000195602"/>
    </source>
</evidence>
<reference evidence="1 2" key="1">
    <citation type="submission" date="2017-04" db="EMBL/GenBank/DDBJ databases">
        <title>Draft genome of the yeast Clavispora lusitaniae type strain CBS 6936.</title>
        <authorList>
            <person name="Durrens P."/>
            <person name="Klopp C."/>
            <person name="Biteau N."/>
            <person name="Fitton-Ouhabi V."/>
            <person name="Dementhon K."/>
            <person name="Accoceberry I."/>
            <person name="Sherman D.J."/>
            <person name="Noel T."/>
        </authorList>
    </citation>
    <scope>NUCLEOTIDE SEQUENCE [LARGE SCALE GENOMIC DNA]</scope>
    <source>
        <strain evidence="1 2">CBS 6936</strain>
    </source>
</reference>
<proteinExistence type="predicted"/>
<gene>
    <name evidence="1" type="ORF">A9F13_17g00539</name>
</gene>
<dbReference type="EMBL" id="LYUB02000017">
    <property type="protein sequence ID" value="OVF06840.1"/>
    <property type="molecule type" value="Genomic_DNA"/>
</dbReference>
<organism evidence="1 2">
    <name type="scientific">Clavispora lusitaniae</name>
    <name type="common">Candida lusitaniae</name>
    <dbReference type="NCBI Taxonomy" id="36911"/>
    <lineage>
        <taxon>Eukaryota</taxon>
        <taxon>Fungi</taxon>
        <taxon>Dikarya</taxon>
        <taxon>Ascomycota</taxon>
        <taxon>Saccharomycotina</taxon>
        <taxon>Pichiomycetes</taxon>
        <taxon>Metschnikowiaceae</taxon>
        <taxon>Clavispora</taxon>
    </lineage>
</organism>
<sequence length="374" mass="43097">MKEKLFCDQFNTPCLSSPAYAHTNHHRPNSIFMSSHEKKDFDQIINTLEDNFRHDLAVHLYSTFLSHRVNPGFPGAKWASWPVAETELPDLMGQNEYEDSVEAGLFEDETEEAMLPVHDVHPISLKKEVQLFSKNRVSVESRSSRKTKPKTLLFNELHALIQQKIHRKVQSQLKDGVELSLDDDNELTRQMASKLANRLHGVLEKISRLQYSGAQRNWQDVLLASVLMREHGEAINIETQRKAYSKAKRIFRDIKFNYEYSLDHYDIPTEENNTVPFDVNHHLEALNEQEKSGGKKRRTITPPTQALANMAKQEEHKESVFNKLCTDAENASHLSWNQDERIGEFKAGSDLWASERAHAIDASTLDKWDYMGKT</sequence>
<dbReference type="KEGG" id="clus:A9F13_17g00539"/>
<protein>
    <recommendedName>
        <fullName evidence="3">Rrn9 domain-containing protein</fullName>
    </recommendedName>
</protein>
<dbReference type="AlphaFoldDB" id="A0AA91PWZ4"/>
<evidence type="ECO:0000313" key="1">
    <source>
        <dbReference type="EMBL" id="OVF06840.1"/>
    </source>
</evidence>